<evidence type="ECO:0000256" key="7">
    <source>
        <dbReference type="ARBA" id="ARBA00023014"/>
    </source>
</evidence>
<evidence type="ECO:0000256" key="4">
    <source>
        <dbReference type="ARBA" id="ARBA00022485"/>
    </source>
</evidence>
<dbReference type="PROSITE" id="PS51379">
    <property type="entry name" value="4FE4S_FER_2"/>
    <property type="match status" value="3"/>
</dbReference>
<dbReference type="GO" id="GO:0046872">
    <property type="term" value="F:metal ion binding"/>
    <property type="evidence" value="ECO:0007669"/>
    <property type="project" value="UniProtKB-KW"/>
</dbReference>
<dbReference type="Pfam" id="PF00037">
    <property type="entry name" value="Fer4"/>
    <property type="match status" value="1"/>
</dbReference>
<gene>
    <name evidence="10" type="ORF">SAMN05443529_10963</name>
</gene>
<dbReference type="PANTHER" id="PTHR24960">
    <property type="entry name" value="PHOTOSYSTEM I IRON-SULFUR CENTER-RELATED"/>
    <property type="match status" value="1"/>
</dbReference>
<dbReference type="PROSITE" id="PS00198">
    <property type="entry name" value="4FE4S_FER_1"/>
    <property type="match status" value="2"/>
</dbReference>
<dbReference type="RefSeq" id="WP_092332722.1">
    <property type="nucleotide sequence ID" value="NZ_FNCP01000009.1"/>
</dbReference>
<accession>A0A1G7ZAZ3</accession>
<dbReference type="PANTHER" id="PTHR24960:SF79">
    <property type="entry name" value="PHOTOSYSTEM I IRON-SULFUR CENTER"/>
    <property type="match status" value="1"/>
</dbReference>
<evidence type="ECO:0000256" key="3">
    <source>
        <dbReference type="ARBA" id="ARBA00013529"/>
    </source>
</evidence>
<feature type="domain" description="4Fe-4S ferredoxin-type" evidence="9">
    <location>
        <begin position="230"/>
        <end position="259"/>
    </location>
</feature>
<dbReference type="OrthoDB" id="9672at2"/>
<comment type="function">
    <text evidence="2">Ferredoxins are iron-sulfur proteins that transfer electrons in a wide variety of metabolic reactions.</text>
</comment>
<evidence type="ECO:0000256" key="2">
    <source>
        <dbReference type="ARBA" id="ARBA00003532"/>
    </source>
</evidence>
<dbReference type="SUPFAM" id="SSF54862">
    <property type="entry name" value="4Fe-4S ferredoxins"/>
    <property type="match status" value="2"/>
</dbReference>
<evidence type="ECO:0000313" key="11">
    <source>
        <dbReference type="Proteomes" id="UP000198656"/>
    </source>
</evidence>
<dbReference type="AlphaFoldDB" id="A0A1G7ZAZ3"/>
<protein>
    <recommendedName>
        <fullName evidence="3">Ferredoxin</fullName>
    </recommendedName>
</protein>
<reference evidence="11" key="1">
    <citation type="submission" date="2016-10" db="EMBL/GenBank/DDBJ databases">
        <authorList>
            <person name="Varghese N."/>
            <person name="Submissions S."/>
        </authorList>
    </citation>
    <scope>NUCLEOTIDE SEQUENCE [LARGE SCALE GENOMIC DNA]</scope>
    <source>
        <strain evidence="11">DSM 8344</strain>
    </source>
</reference>
<evidence type="ECO:0000259" key="9">
    <source>
        <dbReference type="PROSITE" id="PS51379"/>
    </source>
</evidence>
<dbReference type="GO" id="GO:0051539">
    <property type="term" value="F:4 iron, 4 sulfur cluster binding"/>
    <property type="evidence" value="ECO:0007669"/>
    <property type="project" value="UniProtKB-KW"/>
</dbReference>
<comment type="cofactor">
    <cofactor evidence="1">
        <name>[4Fe-4S] cluster</name>
        <dbReference type="ChEBI" id="CHEBI:49883"/>
    </cofactor>
</comment>
<dbReference type="Proteomes" id="UP000198656">
    <property type="component" value="Unassembled WGS sequence"/>
</dbReference>
<dbReference type="InterPro" id="IPR050157">
    <property type="entry name" value="PSI_iron-sulfur_center"/>
</dbReference>
<keyword evidence="6" id="KW-0408">Iron</keyword>
<evidence type="ECO:0000256" key="1">
    <source>
        <dbReference type="ARBA" id="ARBA00001966"/>
    </source>
</evidence>
<dbReference type="EMBL" id="FNCP01000009">
    <property type="protein sequence ID" value="SDH05913.1"/>
    <property type="molecule type" value="Genomic_DNA"/>
</dbReference>
<evidence type="ECO:0000256" key="8">
    <source>
        <dbReference type="SAM" id="MobiDB-lite"/>
    </source>
</evidence>
<evidence type="ECO:0000256" key="6">
    <source>
        <dbReference type="ARBA" id="ARBA00023004"/>
    </source>
</evidence>
<keyword evidence="4" id="KW-0004">4Fe-4S</keyword>
<dbReference type="Gene3D" id="3.30.70.20">
    <property type="match status" value="2"/>
</dbReference>
<proteinExistence type="predicted"/>
<dbReference type="STRING" id="1121419.SAMN05443529_10963"/>
<feature type="domain" description="4Fe-4S ferredoxin-type" evidence="9">
    <location>
        <begin position="37"/>
        <end position="67"/>
    </location>
</feature>
<sequence length="359" mass="39861">MTCQMVYHNGNCLNTKRPFARSCKLCIESCPHQAISNYRELDPKSCTECGVCMAVCPSGGFVDHSIDKFYQYLQEAEEIVLNCPKAVPGGFEIPCLGMLDRDSWMTLMLLAKEKSATISTGSCADCPDRQACAISVEAFNGVHADWPTHPVIHIKVRPDQGSHEGHEATINKAPRPGIQKDSSLGWRQKSREKIEEWLPSLTADETYHIPKSRQWMIETFGASTEEKIPFQAISIADSCTSCGVCAAICPQGALQKREEMNSDSNGEDDLTKEDKITSLRLIFEPMKCVQCHRCMETCRSQALTFNYQPLSHRLITGKILVHEGSPKYCTRCGKRIFDNGDLCLVCATSGPEGGGFFTR</sequence>
<dbReference type="InterPro" id="IPR017900">
    <property type="entry name" value="4Fe4S_Fe_S_CS"/>
</dbReference>
<evidence type="ECO:0000256" key="5">
    <source>
        <dbReference type="ARBA" id="ARBA00022723"/>
    </source>
</evidence>
<keyword evidence="5" id="KW-0479">Metal-binding</keyword>
<name>A0A1G7ZAZ3_9FIRM</name>
<organism evidence="10 11">
    <name type="scientific">Desulfosporosinus hippei DSM 8344</name>
    <dbReference type="NCBI Taxonomy" id="1121419"/>
    <lineage>
        <taxon>Bacteria</taxon>
        <taxon>Bacillati</taxon>
        <taxon>Bacillota</taxon>
        <taxon>Clostridia</taxon>
        <taxon>Eubacteriales</taxon>
        <taxon>Desulfitobacteriaceae</taxon>
        <taxon>Desulfosporosinus</taxon>
    </lineage>
</organism>
<evidence type="ECO:0000313" key="10">
    <source>
        <dbReference type="EMBL" id="SDH05913.1"/>
    </source>
</evidence>
<dbReference type="InterPro" id="IPR017896">
    <property type="entry name" value="4Fe4S_Fe-S-bd"/>
</dbReference>
<keyword evidence="11" id="KW-1185">Reference proteome</keyword>
<feature type="region of interest" description="Disordered" evidence="8">
    <location>
        <begin position="161"/>
        <end position="186"/>
    </location>
</feature>
<feature type="domain" description="4Fe-4S ferredoxin-type" evidence="9">
    <location>
        <begin position="279"/>
        <end position="308"/>
    </location>
</feature>
<keyword evidence="7" id="KW-0411">Iron-sulfur</keyword>
<dbReference type="Pfam" id="PF13187">
    <property type="entry name" value="Fer4_9"/>
    <property type="match status" value="1"/>
</dbReference>